<evidence type="ECO:0000313" key="2">
    <source>
        <dbReference type="Proteomes" id="UP001432027"/>
    </source>
</evidence>
<reference evidence="1" key="1">
    <citation type="submission" date="2023-10" db="EMBL/GenBank/DDBJ databases">
        <title>Genome assembly of Pristionchus species.</title>
        <authorList>
            <person name="Yoshida K."/>
            <person name="Sommer R.J."/>
        </authorList>
    </citation>
    <scope>NUCLEOTIDE SEQUENCE</scope>
    <source>
        <strain evidence="1">RS0144</strain>
    </source>
</reference>
<accession>A0AAV5TFB3</accession>
<name>A0AAV5TFB3_9BILA</name>
<dbReference type="EMBL" id="BTSX01000003">
    <property type="protein sequence ID" value="GMS90846.1"/>
    <property type="molecule type" value="Genomic_DNA"/>
</dbReference>
<feature type="non-terminal residue" evidence="1">
    <location>
        <position position="1"/>
    </location>
</feature>
<evidence type="ECO:0000313" key="1">
    <source>
        <dbReference type="EMBL" id="GMS90846.1"/>
    </source>
</evidence>
<dbReference type="Proteomes" id="UP001432027">
    <property type="component" value="Unassembled WGS sequence"/>
</dbReference>
<proteinExistence type="predicted"/>
<keyword evidence="2" id="KW-1185">Reference proteome</keyword>
<dbReference type="AlphaFoldDB" id="A0AAV5TFB3"/>
<gene>
    <name evidence="1" type="ORF">PENTCL1PPCAC_13021</name>
</gene>
<organism evidence="1 2">
    <name type="scientific">Pristionchus entomophagus</name>
    <dbReference type="NCBI Taxonomy" id="358040"/>
    <lineage>
        <taxon>Eukaryota</taxon>
        <taxon>Metazoa</taxon>
        <taxon>Ecdysozoa</taxon>
        <taxon>Nematoda</taxon>
        <taxon>Chromadorea</taxon>
        <taxon>Rhabditida</taxon>
        <taxon>Rhabditina</taxon>
        <taxon>Diplogasteromorpha</taxon>
        <taxon>Diplogasteroidea</taxon>
        <taxon>Neodiplogasteridae</taxon>
        <taxon>Pristionchus</taxon>
    </lineage>
</organism>
<comment type="caution">
    <text evidence="1">The sequence shown here is derived from an EMBL/GenBank/DDBJ whole genome shotgun (WGS) entry which is preliminary data.</text>
</comment>
<sequence length="406" mass="46020">PEALRKHKFTRLGIDGRFAYFNCQHEDGAGRILQVWRVDTLVPSSHTKILHIPYTTLSYIHSTMGRDEVGRALIYILLYTEEEAHLRVQLHEIRIESANKDPLHKVFNLGPPADLSHPIFNTPIHNATLGVGQRESRPGAPRTLFMYDGSIVQGDIPYWRILLDRDSWKFSIEEDTVPAVDPVRVGGHIPDDIPRMVSRFPVVIDGAKRRFLRFGLDQRLYVFTEDRGAEGDGEPTSRGEWIPYDERSDNDQNLVDICGSRQLRETYSSHGHRATAIESKYALFVNGDVCILRHRLDDRHNYYSRLVLDDARLEYCFVPCGGAEMGKELSVGRQAYTQVTDRIAVLAGLEEIAVVDLQPKRLAEIAFWTIQKRVCSRCPNTGALSDGCSSQQISEMIGYVGTQELV</sequence>
<protein>
    <submittedName>
        <fullName evidence="1">Uncharacterized protein</fullName>
    </submittedName>
</protein>